<feature type="transmembrane region" description="Helical" evidence="5">
    <location>
        <begin position="44"/>
        <end position="66"/>
    </location>
</feature>
<feature type="transmembrane region" description="Helical" evidence="5">
    <location>
        <begin position="137"/>
        <end position="160"/>
    </location>
</feature>
<feature type="transmembrane region" description="Helical" evidence="5">
    <location>
        <begin position="341"/>
        <end position="361"/>
    </location>
</feature>
<dbReference type="AlphaFoldDB" id="N8Y8M3"/>
<dbReference type="RefSeq" id="WP_004865693.1">
    <property type="nucleotide sequence ID" value="NZ_ASYY01000059.1"/>
</dbReference>
<keyword evidence="8" id="KW-1185">Reference proteome</keyword>
<dbReference type="HOGENOM" id="CLU_001265_10_13_6"/>
<feature type="transmembrane region" description="Helical" evidence="5">
    <location>
        <begin position="220"/>
        <end position="244"/>
    </location>
</feature>
<dbReference type="Gene3D" id="1.20.1250.20">
    <property type="entry name" value="MFS general substrate transporter like domains"/>
    <property type="match status" value="1"/>
</dbReference>
<dbReference type="GeneID" id="84210119"/>
<feature type="transmembrane region" description="Helical" evidence="5">
    <location>
        <begin position="78"/>
        <end position="95"/>
    </location>
</feature>
<dbReference type="InterPro" id="IPR020846">
    <property type="entry name" value="MFS_dom"/>
</dbReference>
<dbReference type="CDD" id="cd17489">
    <property type="entry name" value="MFS_YfcJ_like"/>
    <property type="match status" value="1"/>
</dbReference>
<comment type="caution">
    <text evidence="7">The sequence shown here is derived from an EMBL/GenBank/DDBJ whole genome shotgun (WGS) entry which is preliminary data.</text>
</comment>
<dbReference type="InterPro" id="IPR052714">
    <property type="entry name" value="MFS_Exporter"/>
</dbReference>
<dbReference type="Proteomes" id="UP000013117">
    <property type="component" value="Unassembled WGS sequence"/>
</dbReference>
<keyword evidence="4 5" id="KW-0472">Membrane</keyword>
<dbReference type="InterPro" id="IPR036259">
    <property type="entry name" value="MFS_trans_sf"/>
</dbReference>
<name>N8Y8M3_9GAMM</name>
<feature type="transmembrane region" description="Helical" evidence="5">
    <location>
        <begin position="166"/>
        <end position="185"/>
    </location>
</feature>
<dbReference type="SUPFAM" id="SSF103473">
    <property type="entry name" value="MFS general substrate transporter"/>
    <property type="match status" value="1"/>
</dbReference>
<feature type="transmembrane region" description="Helical" evidence="5">
    <location>
        <begin position="373"/>
        <end position="391"/>
    </location>
</feature>
<dbReference type="EMBL" id="APPN01000071">
    <property type="protein sequence ID" value="ENV33092.1"/>
    <property type="molecule type" value="Genomic_DNA"/>
</dbReference>
<evidence type="ECO:0000256" key="2">
    <source>
        <dbReference type="ARBA" id="ARBA00022692"/>
    </source>
</evidence>
<dbReference type="GO" id="GO:0016020">
    <property type="term" value="C:membrane"/>
    <property type="evidence" value="ECO:0007669"/>
    <property type="project" value="UniProtKB-SubCell"/>
</dbReference>
<dbReference type="InterPro" id="IPR005829">
    <property type="entry name" value="Sugar_transporter_CS"/>
</dbReference>
<proteinExistence type="predicted"/>
<evidence type="ECO:0000313" key="7">
    <source>
        <dbReference type="EMBL" id="ENV33092.1"/>
    </source>
</evidence>
<feature type="transmembrane region" description="Helical" evidence="5">
    <location>
        <begin position="101"/>
        <end position="125"/>
    </location>
</feature>
<evidence type="ECO:0000256" key="4">
    <source>
        <dbReference type="ARBA" id="ARBA00023136"/>
    </source>
</evidence>
<dbReference type="PANTHER" id="PTHR23531:SF1">
    <property type="entry name" value="QUINOLENE RESISTANCE PROTEIN NORA"/>
    <property type="match status" value="1"/>
</dbReference>
<dbReference type="GO" id="GO:0022857">
    <property type="term" value="F:transmembrane transporter activity"/>
    <property type="evidence" value="ECO:0007669"/>
    <property type="project" value="InterPro"/>
</dbReference>
<dbReference type="OrthoDB" id="9814001at2"/>
<dbReference type="InterPro" id="IPR011701">
    <property type="entry name" value="MFS"/>
</dbReference>
<dbReference type="PROSITE" id="PS50850">
    <property type="entry name" value="MFS"/>
    <property type="match status" value="1"/>
</dbReference>
<feature type="transmembrane region" description="Helical" evidence="5">
    <location>
        <begin position="250"/>
        <end position="271"/>
    </location>
</feature>
<evidence type="ECO:0000256" key="3">
    <source>
        <dbReference type="ARBA" id="ARBA00022989"/>
    </source>
</evidence>
<evidence type="ECO:0000256" key="1">
    <source>
        <dbReference type="ARBA" id="ARBA00004141"/>
    </source>
</evidence>
<reference evidence="7 8" key="1">
    <citation type="submission" date="2013-02" db="EMBL/GenBank/DDBJ databases">
        <title>The Genome Sequence of Acinetobacter gerneri CIP 107464.</title>
        <authorList>
            <consortium name="The Broad Institute Genome Sequencing Platform"/>
            <consortium name="The Broad Institute Genome Sequencing Center for Infectious Disease"/>
            <person name="Cerqueira G."/>
            <person name="Feldgarden M."/>
            <person name="Courvalin P."/>
            <person name="Perichon B."/>
            <person name="Grillot-Courvalin C."/>
            <person name="Clermont D."/>
            <person name="Rocha E."/>
            <person name="Yoon E.-J."/>
            <person name="Nemec A."/>
            <person name="Walker B."/>
            <person name="Young S.K."/>
            <person name="Zeng Q."/>
            <person name="Gargeya S."/>
            <person name="Fitzgerald M."/>
            <person name="Haas B."/>
            <person name="Abouelleil A."/>
            <person name="Alvarado L."/>
            <person name="Arachchi H.M."/>
            <person name="Berlin A.M."/>
            <person name="Chapman S.B."/>
            <person name="Dewar J."/>
            <person name="Goldberg J."/>
            <person name="Griggs A."/>
            <person name="Gujja S."/>
            <person name="Hansen M."/>
            <person name="Howarth C."/>
            <person name="Imamovic A."/>
            <person name="Larimer J."/>
            <person name="McCowan C."/>
            <person name="Murphy C."/>
            <person name="Neiman D."/>
            <person name="Pearson M."/>
            <person name="Priest M."/>
            <person name="Roberts A."/>
            <person name="Saif S."/>
            <person name="Shea T."/>
            <person name="Sisk P."/>
            <person name="Sykes S."/>
            <person name="Wortman J."/>
            <person name="Nusbaum C."/>
            <person name="Birren B."/>
        </authorList>
    </citation>
    <scope>NUCLEOTIDE SEQUENCE [LARGE SCALE GENOMIC DNA]</scope>
    <source>
        <strain evidence="7 8">CIP 107464</strain>
    </source>
</reference>
<gene>
    <name evidence="7" type="ORF">F960_02814</name>
</gene>
<dbReference type="PATRIC" id="fig|1120926.3.peg.2725"/>
<dbReference type="PANTHER" id="PTHR23531">
    <property type="entry name" value="QUINOLENE RESISTANCE PROTEIN NORA"/>
    <property type="match status" value="1"/>
</dbReference>
<protein>
    <recommendedName>
        <fullName evidence="6">Major facilitator superfamily (MFS) profile domain-containing protein</fullName>
    </recommendedName>
</protein>
<feature type="transmembrane region" description="Helical" evidence="5">
    <location>
        <begin position="12"/>
        <end position="38"/>
    </location>
</feature>
<feature type="domain" description="Major facilitator superfamily (MFS) profile" evidence="6">
    <location>
        <begin position="11"/>
        <end position="396"/>
    </location>
</feature>
<sequence>MNTQAPLWTRNFVLCSAINFQLVLTFYLLVVVIVGYAVNELHSSTAQAGLISGLFIVGTLIGRLFVAKLLARFGRKSTLIIALIGFLIFSGFYFFDLGTGFLLFIRAMHGFMMGMASTVLGTIIAQILPTSRRGEGIGYYSMSSTLGTAIGPFLGIWLMFNVGYEAIFAISSIIALSCLLTSLVLQVPSLPEEKLNSNTASQSLQSNRPSWIAQYIEPKALPIAIVIFIASVCYSGVLSFVHFYAKSLDLVGAATFFFLMYSIAILISRPFTGRLFDKKGENIIMYPAFLILATSLFLLSQVHQAWMLLLCAALLGFGFGNIQSVCQTISVKSTSVERMGLATSTFFIFLDGGLGFGPFLIGKLLDYMSYQQLYFYSGIVALLCIAIYFILHGKSASRSKEMTLQH</sequence>
<feature type="transmembrane region" description="Helical" evidence="5">
    <location>
        <begin position="283"/>
        <end position="300"/>
    </location>
</feature>
<dbReference type="Pfam" id="PF07690">
    <property type="entry name" value="MFS_1"/>
    <property type="match status" value="1"/>
</dbReference>
<organism evidence="7 8">
    <name type="scientific">Acinetobacter gerneri DSM 14967 = CIP 107464 = MTCC 9824</name>
    <dbReference type="NCBI Taxonomy" id="1120926"/>
    <lineage>
        <taxon>Bacteria</taxon>
        <taxon>Pseudomonadati</taxon>
        <taxon>Pseudomonadota</taxon>
        <taxon>Gammaproteobacteria</taxon>
        <taxon>Moraxellales</taxon>
        <taxon>Moraxellaceae</taxon>
        <taxon>Acinetobacter</taxon>
    </lineage>
</organism>
<keyword evidence="3 5" id="KW-1133">Transmembrane helix</keyword>
<comment type="subcellular location">
    <subcellularLocation>
        <location evidence="1">Membrane</location>
        <topology evidence="1">Multi-pass membrane protein</topology>
    </subcellularLocation>
</comment>
<evidence type="ECO:0000256" key="5">
    <source>
        <dbReference type="SAM" id="Phobius"/>
    </source>
</evidence>
<evidence type="ECO:0000313" key="8">
    <source>
        <dbReference type="Proteomes" id="UP000013117"/>
    </source>
</evidence>
<keyword evidence="2 5" id="KW-0812">Transmembrane</keyword>
<dbReference type="STRING" id="202952.GCA_000747725_02776"/>
<dbReference type="eggNOG" id="COG2814">
    <property type="taxonomic scope" value="Bacteria"/>
</dbReference>
<feature type="transmembrane region" description="Helical" evidence="5">
    <location>
        <begin position="306"/>
        <end position="329"/>
    </location>
</feature>
<evidence type="ECO:0000259" key="6">
    <source>
        <dbReference type="PROSITE" id="PS50850"/>
    </source>
</evidence>
<accession>N8Y8M3</accession>
<dbReference type="PROSITE" id="PS00217">
    <property type="entry name" value="SUGAR_TRANSPORT_2"/>
    <property type="match status" value="1"/>
</dbReference>